<dbReference type="InterPro" id="IPR033806">
    <property type="entry name" value="CDI_toxin_Bp1026b-like"/>
</dbReference>
<protein>
    <submittedName>
        <fullName evidence="3">Hemagglutinin-related protein</fullName>
    </submittedName>
</protein>
<name>A0A7U7PQY6_RALSL</name>
<dbReference type="Pfam" id="PF13018">
    <property type="entry name" value="ESPR"/>
    <property type="match status" value="1"/>
</dbReference>
<feature type="region of interest" description="Disordered" evidence="1">
    <location>
        <begin position="1581"/>
        <end position="1601"/>
    </location>
</feature>
<feature type="compositionally biased region" description="Gly residues" evidence="1">
    <location>
        <begin position="2607"/>
        <end position="2620"/>
    </location>
</feature>
<evidence type="ECO:0000313" key="4">
    <source>
        <dbReference type="Proteomes" id="UP000053470"/>
    </source>
</evidence>
<feature type="compositionally biased region" description="Low complexity" evidence="1">
    <location>
        <begin position="2321"/>
        <end position="2339"/>
    </location>
</feature>
<dbReference type="Pfam" id="PF05594">
    <property type="entry name" value="Fil_haemagg"/>
    <property type="match status" value="10"/>
</dbReference>
<feature type="domain" description="Filamentous haemagglutinin FhaB/tRNA nuclease CdiA-like TPS" evidence="2">
    <location>
        <begin position="86"/>
        <end position="206"/>
    </location>
</feature>
<evidence type="ECO:0000313" key="3">
    <source>
        <dbReference type="EMBL" id="CEJ17441.1"/>
    </source>
</evidence>
<dbReference type="SUPFAM" id="SSF51126">
    <property type="entry name" value="Pectin lyase-like"/>
    <property type="match status" value="1"/>
</dbReference>
<dbReference type="Pfam" id="PF18451">
    <property type="entry name" value="CdiA_C"/>
    <property type="match status" value="1"/>
</dbReference>
<dbReference type="InterPro" id="IPR040559">
    <property type="entry name" value="CdiA_C"/>
</dbReference>
<dbReference type="InterPro" id="IPR008619">
    <property type="entry name" value="Filamentous_hemagglutn_rpt"/>
</dbReference>
<dbReference type="Gene3D" id="2.160.20.10">
    <property type="entry name" value="Single-stranded right-handed beta-helix, Pectin lyase-like"/>
    <property type="match status" value="1"/>
</dbReference>
<dbReference type="Proteomes" id="UP000053470">
    <property type="component" value="Unassembled WGS sequence"/>
</dbReference>
<evidence type="ECO:0000259" key="2">
    <source>
        <dbReference type="SMART" id="SM00912"/>
    </source>
</evidence>
<dbReference type="Pfam" id="PF13332">
    <property type="entry name" value="Fil_haemagg_2"/>
    <property type="match status" value="3"/>
</dbReference>
<feature type="region of interest" description="Disordered" evidence="1">
    <location>
        <begin position="2321"/>
        <end position="2341"/>
    </location>
</feature>
<feature type="region of interest" description="Disordered" evidence="1">
    <location>
        <begin position="3192"/>
        <end position="3215"/>
    </location>
</feature>
<dbReference type="RefSeq" id="WP_003263801.1">
    <property type="nucleotide sequence ID" value="NZ_LN651281.1"/>
</dbReference>
<dbReference type="CDD" id="cd13442">
    <property type="entry name" value="CDI_toxin_Bp1026b-like"/>
    <property type="match status" value="1"/>
</dbReference>
<dbReference type="NCBIfam" id="TIGR01731">
    <property type="entry name" value="fil_hemag_20aa"/>
    <property type="match status" value="24"/>
</dbReference>
<evidence type="ECO:0000256" key="1">
    <source>
        <dbReference type="SAM" id="MobiDB-lite"/>
    </source>
</evidence>
<organism evidence="3 4">
    <name type="scientific">Ralstonia solanacearum IPO1609</name>
    <dbReference type="NCBI Taxonomy" id="564066"/>
    <lineage>
        <taxon>Bacteria</taxon>
        <taxon>Pseudomonadati</taxon>
        <taxon>Pseudomonadota</taxon>
        <taxon>Betaproteobacteria</taxon>
        <taxon>Burkholderiales</taxon>
        <taxon>Burkholderiaceae</taxon>
        <taxon>Ralstonia</taxon>
        <taxon>Ralstonia solanacearum species complex</taxon>
    </lineage>
</organism>
<dbReference type="InterPro" id="IPR010069">
    <property type="entry name" value="CdiA_FHA1_rpt"/>
</dbReference>
<feature type="compositionally biased region" description="Low complexity" evidence="1">
    <location>
        <begin position="2621"/>
        <end position="2631"/>
    </location>
</feature>
<dbReference type="InterPro" id="IPR012334">
    <property type="entry name" value="Pectin_lyas_fold"/>
</dbReference>
<gene>
    <name evidence="3" type="ORF">RSIPO_04140</name>
</gene>
<reference evidence="3" key="2">
    <citation type="submission" date="2022-04" db="EMBL/GenBank/DDBJ databases">
        <title>Genomic draft of R. solanacearum strain IPO1609, a phylotype IIB1/biovar 2/race 3 strain isolated from potato in Europe.</title>
        <authorList>
            <person name="Boucher C."/>
            <person name="Carrere S."/>
            <person name="Dossat C."/>
            <person name="Elbaz M."/>
            <person name="Genin S."/>
            <person name="Gouzy J."/>
            <person name="Prior P."/>
            <person name="Segurens B."/>
            <person name="Wincker P."/>
        </authorList>
    </citation>
    <scope>NUCLEOTIDE SEQUENCE</scope>
    <source>
        <strain evidence="3">IPO1609</strain>
    </source>
</reference>
<dbReference type="Gene3D" id="3.40.1350.120">
    <property type="match status" value="1"/>
</dbReference>
<keyword evidence="4" id="KW-1185">Reference proteome</keyword>
<dbReference type="InterPro" id="IPR024973">
    <property type="entry name" value="ESPR"/>
</dbReference>
<feature type="compositionally biased region" description="Basic and acidic residues" evidence="1">
    <location>
        <begin position="2740"/>
        <end position="2754"/>
    </location>
</feature>
<dbReference type="GO" id="GO:0004549">
    <property type="term" value="F:tRNA-specific ribonuclease activity"/>
    <property type="evidence" value="ECO:0007669"/>
    <property type="project" value="InterPro"/>
</dbReference>
<feature type="region of interest" description="Disordered" evidence="1">
    <location>
        <begin position="2607"/>
        <end position="2637"/>
    </location>
</feature>
<proteinExistence type="predicted"/>
<dbReference type="NCBIfam" id="TIGR01901">
    <property type="entry name" value="adhes_NPXG"/>
    <property type="match status" value="1"/>
</dbReference>
<accession>A0A7U7PQY6</accession>
<dbReference type="Pfam" id="PF05860">
    <property type="entry name" value="TPS"/>
    <property type="match status" value="1"/>
</dbReference>
<feature type="region of interest" description="Disordered" evidence="1">
    <location>
        <begin position="2740"/>
        <end position="2765"/>
    </location>
</feature>
<dbReference type="InterPro" id="IPR025157">
    <property type="entry name" value="Hemagglutinin_rpt"/>
</dbReference>
<dbReference type="EMBL" id="LN651281">
    <property type="protein sequence ID" value="CEJ17441.1"/>
    <property type="molecule type" value="Genomic_DNA"/>
</dbReference>
<dbReference type="SMART" id="SM00912">
    <property type="entry name" value="Haemagg_act"/>
    <property type="match status" value="1"/>
</dbReference>
<dbReference type="InterPro" id="IPR011050">
    <property type="entry name" value="Pectin_lyase_fold/virulence"/>
</dbReference>
<sequence length="3328" mass="333229">MNKHLYRIVFNKTRGLLMAVAENVASDGKQAGTSDAPRAGGVLATVRPLCFSILLALGLVGSLAQAQIVADPGAPRGQQPTVLNAANGVPVVNIQTPSAGGVSRNTYGQFDVNQQGAILNNARTNAQTQLGGWVQGNPWLATGTARVILNEVNSSNPSQLRGYVEVAGDRAQVVIANPAGISCDGCGFINSNRVTLTTGTPILNGGNLDGYRVQNGTVSITGGGLDASRADYTDVIARSVQVNAGIWANTLKVSTGANQVSADHSQTTAIAASGPAPSYGIDVASLGGMYAGKITLVGTEAGVGVRNAGQIGASAGDVTVTADGRLENSGRITATANVHVDTNGGIANAGTVYAQGDTQLATRGNVGNTSTGVIAAQGNTTVAATGASSTIDSQTGSVLGAGLRGDGTVGTSGTLQLSATGQLKAQGQNLAGGDLAASAAAISLADSRTAARNVTLTAGSGDLDASRATVSATQAWTANAAGTLRTDGANVSADRLTAAAHDLSNVQGQLIQTGASDLSIQLPGQLDNTGGRIATNSANLSLGAQTLVNTGGRIEHAGTGTLSMAVGTLNGERGVIGTNGALQLTAQSAVLDAGQTSGDTLQIRAGTLSNRSGQISQTGTGGASIQASGSLDNTGGLIVANGPNLALGASTLTNADGRIAHAGTGTLAIQATTVDGARGTITGNGALTLNAQSVTLDGGQTTAGNLTIDATTLSNRSGQLLQTGTGAASIQATQRIDNTGGRLATNGTDLTLGTATLTNTDGRIEHAGTGALAITATTVDGARGTIASNGTLALRAQSATLDGGQTTADRLQVDTGVLSNRSGQLVQTGNGMASVGATTLLDNTGGTLAGNGDLAVTAGRLVNQGGTLQAAGASGLTITATGQVDNSAQGKIGAGGAATIAAASLSNAGGTLTAGDALHVQANGAVDNTQGVLAANRDVSVEAGAVTNAAGRIGSVQGGTLVTASQGGVDNAAGRIEAAQALTVAGNGIANTDGVVAGQDVLLDSRAQAFDNTRGTVAARGLLDVQSGPLTNDAGMLQAAGALTIDTHGQTLLNTHSGTTGGILGQGAVTLQTGNLDNSAGFIGANGDLKATAAQITNAQGGQISGTKTIALTGTGLDNRGGTLQAMGNLTADVGSGTVDNSGSLMRSGATLDVRAGTVNNTGPQGTNQGLEGQNVALTADQINNQGGAIRADQALTLTGSGALNNAQGLISSGQSVQVQDRNPGAKTQSVVNTSGTLIAGKSLGVDSANLSGDGRILSQGDLSLNLAGDFTNTGELQANGKATVKTGGTLTNQSALKAGNTLTVSAGNIDNTASGEISAGTTNLTAAGTLTNRGLIDGGNTNIDAGTVNNLGTGRIYGDHVAIQAGTVNNDVENGTAATIAARNRLDIGAQTVTNREHALIFSGGDMAIGGALDGNRLATGSAGTVNNNSASIESLGSLTLAANQVNNTNAHFSTAVQSQGTQHVVEYQGDGAANRYKAGDAGVYIYNDESDHLHTPEGNYESWHKYEYDRTTTATVITGSDPGKITSAGAMRIDAGTLFNDKSQIIAGGTLSANAGALQNTEVTGQQTVTDAGTATSYWRHQKKGRDDTGSSSTAYNPPAAISDIRLTPTVYKDNTAPGGSGTQVGALTVASVTQGAQSAAVASVSIGAGRTVGAVTQGVQGIGSVGGGRTVSAITEVAAVTPAAGGQSLVVRTGGVNTTLPNNSLFHLNPNPGGSYLIETDPRFASYRTWLSSDYMLTQLRVDPALTQKRLGDGFYEQKLIREQIAQLTGRRFLDGYSSDEAQYRALIDNGVTYAKEWGLRPGVELTAAQMAQLTSDIVWLVEKDVTLPNGQTTRALVPQVYVHVKPGDLDGSGALISGQSVNLNVSGDLVNQGSIAGRDVVSITAENVKNLGGRITGGDVAVRARTDLDNLGGIIDANNSLSAMAGRDLNVATTTRSNSNAQGSITNVSRVAGLYVTAPSGGTLVASAGRDLNLTGAQIGNASTGGQTVVAATRDLNLGTVNTSSSQSLAWDSKNWRKDSTQQEVGSSIQTNGDLRLSAGNDLNARGASVTSEQGALVATAGNNVNLSAAQTTRDVDEAHQFKGSSSWFSKKTITTRNTLSETTTQGTTFSGNTTYVQAGNDINVKGSNVVSTEGTTLIAKHDVNIEAATDSTTERHLREEKKSGLFSSGGIGFTIGTQQQSQDNQDARTTAAASTVGSTNGNVAIGAGNHYQQVGSNVVAPQGDITIQAKKVDILEAQETTHSTQETQFKQSGLTVAVTAPVIAAIQTAQQMGRAAGQTSDGRMKVLAGATTALAGKNAADAVASDPKSGGGVSISITVGGSKSQSKTTQDTSTAAGSKVAAGGNVSIQATGAGQDSTLTVQGSDIKGGGDVSLKADGDLNLLAARNASEMHRSSSSVSGGVGVAVSLNSNGAAFGVTANASASRGKGEGSDVSWTNTHVSAGNTLTLESGGNTNLKGAVAAGKQVIANVGGDLNIESLQDTSKYHSKDQSISGSVTVGYGFSGSASASQQKIDSDFASVTEQSGIKAGDRGFQVNVRGNTDLKGAVIASTDKAVRDGVNSLTTATLTQSEIHNRAEYSASSIGIGGGYSYGGGGMMPVGGGSGGGGNTTAGGVGTNQQGQATTGGDKVPGSNVPTSGNWSATPPIVMGASGSGSSVTGSGISGGAIHITDGAKQQALTGKDAEQTVASVNRGVSSERDSSNALKPIFNEQEIQAGFEITGAFLREAGTFIGNRAKEAQDKERLAKDPNAKNPDGTPVTDEQRLQYAKEAQELKDTWGPGGTYRQIATALMAGAGGNVTGGMGNFVQNASVAYLQELGANQVKQIADALDSDTARAALHAVVGCAGAAASSQSCASGALGAAGGSIINNLLDQINKDKLTPEEREARANLVSSLIAGITAAAGGSAVTATNAARIETENNRLATSAEVKRIHQLSQGDPRKEARLTAAACALLHCEREYPEGSEAYNFYKRLSDAGNSPELAQERLLLQSQKDFQFRAGLITGLTLEPLFHYNLVSDNLADAAKRVDNTYQLGTRTLGGVQAVGGAATAIAGGTITAGGAASCGPTAGAGCLAAAGGVALSFWGLDQAKAGVATMISGQPQATVGGIVLQQVFGISPQAAELLYGVAGGVGGIAADAALARQAGAVVAKSGAADATAANGQRGPNLGQYKGADTAADETTFLLTERELKPKQGSLSGPPEAPPKNASDEMVRSINRQNEAAQTLADHGLTVENLPNPGKGVANPDLKINGAIADVYSPTSGNLQSIRDTIVTKSNKQAPNIVVNLVDSPLSISEVTQYLQRNPVGKANSVILIKNGKVIVLGG</sequence>
<reference evidence="3" key="1">
    <citation type="submission" date="2014-11" db="EMBL/GenBank/DDBJ databases">
        <authorList>
            <person name="Genoscope - CEA"/>
        </authorList>
    </citation>
    <scope>NUCLEOTIDE SEQUENCE</scope>
    <source>
        <strain evidence="3">IPO1609</strain>
    </source>
</reference>
<dbReference type="InterPro" id="IPR008638">
    <property type="entry name" value="FhaB/CdiA-like_TPS"/>
</dbReference>